<dbReference type="Proteomes" id="UP001183629">
    <property type="component" value="Unassembled WGS sequence"/>
</dbReference>
<evidence type="ECO:0000259" key="2">
    <source>
        <dbReference type="Pfam" id="PF14016"/>
    </source>
</evidence>
<comment type="caution">
    <text evidence="3">The sequence shown here is derived from an EMBL/GenBank/DDBJ whole genome shotgun (WGS) entry which is preliminary data.</text>
</comment>
<dbReference type="PROSITE" id="PS51257">
    <property type="entry name" value="PROKAR_LIPOPROTEIN"/>
    <property type="match status" value="1"/>
</dbReference>
<accession>A0AAE4A0C3</accession>
<gene>
    <name evidence="3" type="ORF">J2S44_007130</name>
</gene>
<sequence length="225" mass="23209">MRRLAYPVIALLLLSGCGPGGPGQGGDSCGEGVRCAGAEPSWQRTDAPPSPAATCGPEGVRLELAERDAAMGLRALGVWLVNCGTVDYRVDGYPDVAPLGAEREPLDVRVLDGVTEIAGALPRRSDPPRPVVVRPGERASAIVVWRNTYDDTRRPPVVVSHLAVAPAAGRPATVLGPDGGLDLGSTGRLGVSPWLIERAPGEAAPTGTPPAPPSAPHVEPSRPLL</sequence>
<dbReference type="Pfam" id="PF14016">
    <property type="entry name" value="DUF4232"/>
    <property type="match status" value="1"/>
</dbReference>
<organism evidence="3 4">
    <name type="scientific">Catenuloplanes niger</name>
    <dbReference type="NCBI Taxonomy" id="587534"/>
    <lineage>
        <taxon>Bacteria</taxon>
        <taxon>Bacillati</taxon>
        <taxon>Actinomycetota</taxon>
        <taxon>Actinomycetes</taxon>
        <taxon>Micromonosporales</taxon>
        <taxon>Micromonosporaceae</taxon>
        <taxon>Catenuloplanes</taxon>
    </lineage>
</organism>
<dbReference type="EMBL" id="JAVDYC010000001">
    <property type="protein sequence ID" value="MDR7326880.1"/>
    <property type="molecule type" value="Genomic_DNA"/>
</dbReference>
<evidence type="ECO:0000313" key="3">
    <source>
        <dbReference type="EMBL" id="MDR7326880.1"/>
    </source>
</evidence>
<dbReference type="InterPro" id="IPR025326">
    <property type="entry name" value="DUF4232"/>
</dbReference>
<dbReference type="RefSeq" id="WP_310423350.1">
    <property type="nucleotide sequence ID" value="NZ_JAVDYC010000001.1"/>
</dbReference>
<feature type="domain" description="DUF4232" evidence="2">
    <location>
        <begin position="55"/>
        <end position="194"/>
    </location>
</feature>
<name>A0AAE4A0C3_9ACTN</name>
<evidence type="ECO:0000313" key="4">
    <source>
        <dbReference type="Proteomes" id="UP001183629"/>
    </source>
</evidence>
<dbReference type="AlphaFoldDB" id="A0AAE4A0C3"/>
<protein>
    <recommendedName>
        <fullName evidence="2">DUF4232 domain-containing protein</fullName>
    </recommendedName>
</protein>
<feature type="region of interest" description="Disordered" evidence="1">
    <location>
        <begin position="197"/>
        <end position="225"/>
    </location>
</feature>
<proteinExistence type="predicted"/>
<reference evidence="3 4" key="1">
    <citation type="submission" date="2023-07" db="EMBL/GenBank/DDBJ databases">
        <title>Sequencing the genomes of 1000 actinobacteria strains.</title>
        <authorList>
            <person name="Klenk H.-P."/>
        </authorList>
    </citation>
    <scope>NUCLEOTIDE SEQUENCE [LARGE SCALE GENOMIC DNA]</scope>
    <source>
        <strain evidence="3 4">DSM 44711</strain>
    </source>
</reference>
<keyword evidence="4" id="KW-1185">Reference proteome</keyword>
<evidence type="ECO:0000256" key="1">
    <source>
        <dbReference type="SAM" id="MobiDB-lite"/>
    </source>
</evidence>